<dbReference type="Pfam" id="PF00271">
    <property type="entry name" value="Helicase_C"/>
    <property type="match status" value="1"/>
</dbReference>
<dbReference type="SMART" id="SM00490">
    <property type="entry name" value="HELICc"/>
    <property type="match status" value="1"/>
</dbReference>
<name>A0AAW1PK10_9CHLO</name>
<dbReference type="GO" id="GO:0003723">
    <property type="term" value="F:RNA binding"/>
    <property type="evidence" value="ECO:0007669"/>
    <property type="project" value="TreeGrafter"/>
</dbReference>
<dbReference type="InterPro" id="IPR011545">
    <property type="entry name" value="DEAD/DEAH_box_helicase_dom"/>
</dbReference>
<dbReference type="Pfam" id="PF21010">
    <property type="entry name" value="HA2_C"/>
    <property type="match status" value="1"/>
</dbReference>
<evidence type="ECO:0000256" key="1">
    <source>
        <dbReference type="ARBA" id="ARBA00012552"/>
    </source>
</evidence>
<dbReference type="PROSITE" id="PS51194">
    <property type="entry name" value="HELICASE_CTER"/>
    <property type="match status" value="1"/>
</dbReference>
<dbReference type="InterPro" id="IPR002464">
    <property type="entry name" value="DNA/RNA_helicase_DEAH_CS"/>
</dbReference>
<reference evidence="10 11" key="1">
    <citation type="journal article" date="2024" name="Nat. Commun.">
        <title>Phylogenomics reveals the evolutionary origins of lichenization in chlorophyte algae.</title>
        <authorList>
            <person name="Puginier C."/>
            <person name="Libourel C."/>
            <person name="Otte J."/>
            <person name="Skaloud P."/>
            <person name="Haon M."/>
            <person name="Grisel S."/>
            <person name="Petersen M."/>
            <person name="Berrin J.G."/>
            <person name="Delaux P.M."/>
            <person name="Dal Grande F."/>
            <person name="Keller J."/>
        </authorList>
    </citation>
    <scope>NUCLEOTIDE SEQUENCE [LARGE SCALE GENOMIC DNA]</scope>
    <source>
        <strain evidence="10 11">SAG 2043</strain>
    </source>
</reference>
<evidence type="ECO:0000313" key="11">
    <source>
        <dbReference type="Proteomes" id="UP001489004"/>
    </source>
</evidence>
<dbReference type="Gene3D" id="3.40.50.300">
    <property type="entry name" value="P-loop containing nucleotide triphosphate hydrolases"/>
    <property type="match status" value="2"/>
</dbReference>
<comment type="caution">
    <text evidence="10">The sequence shown here is derived from an EMBL/GenBank/DDBJ whole genome shotgun (WGS) entry which is preliminary data.</text>
</comment>
<dbReference type="InterPro" id="IPR007502">
    <property type="entry name" value="Helicase-assoc_dom"/>
</dbReference>
<dbReference type="FunFam" id="3.40.50.300:FF:000615">
    <property type="entry name" value="pre-mRNA-splicing factor ATP-dependent RNA helicase DEAH7"/>
    <property type="match status" value="1"/>
</dbReference>
<dbReference type="Gene3D" id="1.20.120.1080">
    <property type="match status" value="1"/>
</dbReference>
<keyword evidence="3" id="KW-0547">Nucleotide-binding</keyword>
<dbReference type="GO" id="GO:0016787">
    <property type="term" value="F:hydrolase activity"/>
    <property type="evidence" value="ECO:0007669"/>
    <property type="project" value="UniProtKB-KW"/>
</dbReference>
<dbReference type="PANTHER" id="PTHR18934:SF234">
    <property type="entry name" value="PRE-MRNA-SPLICING FACTOR ATP-DEPENDENT RNA HELICASE DEAH4-RELATED"/>
    <property type="match status" value="1"/>
</dbReference>
<dbReference type="GO" id="GO:0006397">
    <property type="term" value="P:mRNA processing"/>
    <property type="evidence" value="ECO:0007669"/>
    <property type="project" value="UniProtKB-KW"/>
</dbReference>
<evidence type="ECO:0000259" key="9">
    <source>
        <dbReference type="PROSITE" id="PS51194"/>
    </source>
</evidence>
<dbReference type="PROSITE" id="PS00690">
    <property type="entry name" value="DEAH_ATP_HELICASE"/>
    <property type="match status" value="1"/>
</dbReference>
<dbReference type="EMBL" id="JALJOR010000011">
    <property type="protein sequence ID" value="KAK9808882.1"/>
    <property type="molecule type" value="Genomic_DNA"/>
</dbReference>
<keyword evidence="2" id="KW-0507">mRNA processing</keyword>
<keyword evidence="11" id="KW-1185">Reference proteome</keyword>
<dbReference type="Pfam" id="PF00270">
    <property type="entry name" value="DEAD"/>
    <property type="match status" value="1"/>
</dbReference>
<accession>A0AAW1PK10</accession>
<gene>
    <name evidence="10" type="ORF">WJX72_005695</name>
</gene>
<dbReference type="Pfam" id="PF04408">
    <property type="entry name" value="WHD_HA2"/>
    <property type="match status" value="1"/>
</dbReference>
<keyword evidence="6" id="KW-0067">ATP-binding</keyword>
<feature type="domain" description="Helicase C-terminal" evidence="9">
    <location>
        <begin position="202"/>
        <end position="379"/>
    </location>
</feature>
<dbReference type="CDD" id="cd17917">
    <property type="entry name" value="DEXHc_RHA-like"/>
    <property type="match status" value="1"/>
</dbReference>
<comment type="catalytic activity">
    <reaction evidence="7">
        <text>ATP + H2O = ADP + phosphate + H(+)</text>
        <dbReference type="Rhea" id="RHEA:13065"/>
        <dbReference type="ChEBI" id="CHEBI:15377"/>
        <dbReference type="ChEBI" id="CHEBI:15378"/>
        <dbReference type="ChEBI" id="CHEBI:30616"/>
        <dbReference type="ChEBI" id="CHEBI:43474"/>
        <dbReference type="ChEBI" id="CHEBI:456216"/>
        <dbReference type="EC" id="3.6.4.13"/>
    </reaction>
</comment>
<dbReference type="InterPro" id="IPR014001">
    <property type="entry name" value="Helicase_ATP-bd"/>
</dbReference>
<evidence type="ECO:0000256" key="5">
    <source>
        <dbReference type="ARBA" id="ARBA00022806"/>
    </source>
</evidence>
<dbReference type="PANTHER" id="PTHR18934">
    <property type="entry name" value="ATP-DEPENDENT RNA HELICASE"/>
    <property type="match status" value="1"/>
</dbReference>
<dbReference type="EC" id="3.6.4.13" evidence="1"/>
<evidence type="ECO:0000256" key="4">
    <source>
        <dbReference type="ARBA" id="ARBA00022801"/>
    </source>
</evidence>
<evidence type="ECO:0000256" key="7">
    <source>
        <dbReference type="ARBA" id="ARBA00047984"/>
    </source>
</evidence>
<keyword evidence="4" id="KW-0378">Hydrolase</keyword>
<evidence type="ECO:0000256" key="2">
    <source>
        <dbReference type="ARBA" id="ARBA00022664"/>
    </source>
</evidence>
<evidence type="ECO:0000256" key="6">
    <source>
        <dbReference type="ARBA" id="ARBA00022840"/>
    </source>
</evidence>
<dbReference type="InterPro" id="IPR001650">
    <property type="entry name" value="Helicase_C-like"/>
</dbReference>
<dbReference type="AlphaFoldDB" id="A0AAW1PK10"/>
<sequence length="577" mass="62774">MEPRLPVRVVAGKVLNTIRQHPVTVIIAETGSGKTTQISQILYEAGLGREGRIGVTQPRRVAAVSVARRVAEERGGRVGQEVGYAVRFEERVSTQTVIKYLTDGTLLRECLEDPELNQYSVIVLDEAHERSLNTDILFGLLKRLVYVRAKPLKLVITSATLDGDKFSAYFNNCPVLNIPGRCFDVQIIHAAENHEQQYVQAAVDVALDIHVSQPPGDVLVFLAGQADIEKAVAALTEAVAGMAEGQCGDVMILPIYAAMPLELQARVFAPGPAGCRRIIVATNIAETSVTVDGVTYVIDPGVVKQKRYNPQTGLDSLELVPISRVQAVQRAGRAGRTKPGKCFRLYTRKFFERDMQVLTVPEIQRTSLLTAVLYLKSLDLQVDVLAFDYVDPPEPAALEDALRQLYVLDAIDAGGCISPRGRQMVALPLDPSLARMLLAAAQLGCLPDALTVAAMLSAETLFVGGRGPEAASMQSDQAGKAGGTREGRDELQALMAEGQGDHIMFLRLYQAWDQSGWSASWCKSMGVELTWFYQSFAASPADSRVFLSRVCPVEAAWEIHKASVMQNQGRSLHGGFG</sequence>
<dbReference type="SUPFAM" id="SSF52540">
    <property type="entry name" value="P-loop containing nucleoside triphosphate hydrolases"/>
    <property type="match status" value="1"/>
</dbReference>
<dbReference type="PROSITE" id="PS51192">
    <property type="entry name" value="HELICASE_ATP_BIND_1"/>
    <property type="match status" value="1"/>
</dbReference>
<dbReference type="Proteomes" id="UP001489004">
    <property type="component" value="Unassembled WGS sequence"/>
</dbReference>
<keyword evidence="5" id="KW-0347">Helicase</keyword>
<dbReference type="CDD" id="cd18791">
    <property type="entry name" value="SF2_C_RHA"/>
    <property type="match status" value="1"/>
</dbReference>
<protein>
    <recommendedName>
        <fullName evidence="1">RNA helicase</fullName>
        <ecNumber evidence="1">3.6.4.13</ecNumber>
    </recommendedName>
</protein>
<feature type="domain" description="Helicase ATP-binding" evidence="8">
    <location>
        <begin position="15"/>
        <end position="179"/>
    </location>
</feature>
<proteinExistence type="predicted"/>
<dbReference type="GO" id="GO:0005524">
    <property type="term" value="F:ATP binding"/>
    <property type="evidence" value="ECO:0007669"/>
    <property type="project" value="UniProtKB-KW"/>
</dbReference>
<evidence type="ECO:0000256" key="3">
    <source>
        <dbReference type="ARBA" id="ARBA00022741"/>
    </source>
</evidence>
<evidence type="ECO:0000259" key="8">
    <source>
        <dbReference type="PROSITE" id="PS51192"/>
    </source>
</evidence>
<dbReference type="InterPro" id="IPR027417">
    <property type="entry name" value="P-loop_NTPase"/>
</dbReference>
<dbReference type="SMART" id="SM00487">
    <property type="entry name" value="DEXDc"/>
    <property type="match status" value="1"/>
</dbReference>
<organism evidence="10 11">
    <name type="scientific">[Myrmecia] bisecta</name>
    <dbReference type="NCBI Taxonomy" id="41462"/>
    <lineage>
        <taxon>Eukaryota</taxon>
        <taxon>Viridiplantae</taxon>
        <taxon>Chlorophyta</taxon>
        <taxon>core chlorophytes</taxon>
        <taxon>Trebouxiophyceae</taxon>
        <taxon>Trebouxiales</taxon>
        <taxon>Trebouxiaceae</taxon>
        <taxon>Myrmecia</taxon>
    </lineage>
</organism>
<dbReference type="InterPro" id="IPR048333">
    <property type="entry name" value="HA2_WH"/>
</dbReference>
<dbReference type="GO" id="GO:0003724">
    <property type="term" value="F:RNA helicase activity"/>
    <property type="evidence" value="ECO:0007669"/>
    <property type="project" value="UniProtKB-EC"/>
</dbReference>
<evidence type="ECO:0000313" key="10">
    <source>
        <dbReference type="EMBL" id="KAK9808882.1"/>
    </source>
</evidence>
<dbReference type="FunFam" id="3.40.50.300:FF:000145">
    <property type="entry name" value="probable ATP-dependent RNA helicase DHX40"/>
    <property type="match status" value="1"/>
</dbReference>
<dbReference type="SMART" id="SM00847">
    <property type="entry name" value="HA2"/>
    <property type="match status" value="1"/>
</dbReference>